<keyword evidence="5 9" id="KW-0963">Cytoplasm</keyword>
<evidence type="ECO:0000256" key="5">
    <source>
        <dbReference type="ARBA" id="ARBA00022490"/>
    </source>
</evidence>
<dbReference type="HAMAP" id="MF_01014">
    <property type="entry name" value="HisA"/>
    <property type="match status" value="1"/>
</dbReference>
<evidence type="ECO:0000256" key="3">
    <source>
        <dbReference type="ARBA" id="ARBA00005133"/>
    </source>
</evidence>
<keyword evidence="7 9" id="KW-0368">Histidine biosynthesis</keyword>
<dbReference type="InterPro" id="IPR006062">
    <property type="entry name" value="His_biosynth"/>
</dbReference>
<comment type="caution">
    <text evidence="12">The sequence shown here is derived from an EMBL/GenBank/DDBJ whole genome shotgun (WGS) entry which is preliminary data.</text>
</comment>
<evidence type="ECO:0000256" key="11">
    <source>
        <dbReference type="RuleBase" id="RU003658"/>
    </source>
</evidence>
<dbReference type="PANTHER" id="PTHR43090">
    <property type="entry name" value="1-(5-PHOSPHORIBOSYL)-5-[(5-PHOSPHORIBOSYLAMINO)METHYLIDENEAMINO] IMIDAZOLE-4-CARBOXAMIDE ISOMERASE"/>
    <property type="match status" value="1"/>
</dbReference>
<evidence type="ECO:0000256" key="9">
    <source>
        <dbReference type="HAMAP-Rule" id="MF_01014"/>
    </source>
</evidence>
<evidence type="ECO:0000313" key="13">
    <source>
        <dbReference type="Proteomes" id="UP000703590"/>
    </source>
</evidence>
<dbReference type="CDD" id="cd04732">
    <property type="entry name" value="HisA"/>
    <property type="match status" value="1"/>
</dbReference>
<evidence type="ECO:0000313" key="12">
    <source>
        <dbReference type="EMBL" id="MBN2965156.1"/>
    </source>
</evidence>
<dbReference type="Gene3D" id="3.20.20.70">
    <property type="entry name" value="Aldolase class I"/>
    <property type="match status" value="1"/>
</dbReference>
<dbReference type="InterPro" id="IPR006063">
    <property type="entry name" value="HisA_bact_arch"/>
</dbReference>
<comment type="similarity">
    <text evidence="4 9 10">Belongs to the HisA/HisF family.</text>
</comment>
<evidence type="ECO:0000256" key="2">
    <source>
        <dbReference type="ARBA" id="ARBA00004496"/>
    </source>
</evidence>
<evidence type="ECO:0000256" key="1">
    <source>
        <dbReference type="ARBA" id="ARBA00000901"/>
    </source>
</evidence>
<keyword evidence="6 9" id="KW-0028">Amino-acid biosynthesis</keyword>
<dbReference type="InterPro" id="IPR011060">
    <property type="entry name" value="RibuloseP-bd_barrel"/>
</dbReference>
<feature type="active site" description="Proton acceptor" evidence="9">
    <location>
        <position position="8"/>
    </location>
</feature>
<proteinExistence type="inferred from homology"/>
<reference evidence="12 13" key="2">
    <citation type="submission" date="2021-02" db="EMBL/GenBank/DDBJ databases">
        <title>Sulfurospirillum tamanensis sp. nov.</title>
        <authorList>
            <person name="Frolova A."/>
            <person name="Merkel A."/>
            <person name="Slobodkin A."/>
        </authorList>
    </citation>
    <scope>NUCLEOTIDE SEQUENCE [LARGE SCALE GENOMIC DNA]</scope>
    <source>
        <strain evidence="12 13">T05b</strain>
    </source>
</reference>
<dbReference type="PANTHER" id="PTHR43090:SF2">
    <property type="entry name" value="1-(5-PHOSPHORIBOSYL)-5-[(5-PHOSPHORIBOSYLAMINO)METHYLIDENEAMINO] IMIDAZOLE-4-CARBOXAMIDE ISOMERASE"/>
    <property type="match status" value="1"/>
</dbReference>
<dbReference type="Pfam" id="PF00977">
    <property type="entry name" value="His_biosynth"/>
    <property type="match status" value="1"/>
</dbReference>
<evidence type="ECO:0000256" key="6">
    <source>
        <dbReference type="ARBA" id="ARBA00022605"/>
    </source>
</evidence>
<reference evidence="13" key="1">
    <citation type="submission" date="2021-02" db="EMBL/GenBank/DDBJ databases">
        <title>Sulfurospirillum tamanensis sp. nov.</title>
        <authorList>
            <person name="Merkel A.Y."/>
        </authorList>
    </citation>
    <scope>NUCLEOTIDE SEQUENCE [LARGE SCALE GENOMIC DNA]</scope>
    <source>
        <strain evidence="13">T05b</strain>
    </source>
</reference>
<sequence>MEILPAIDLKDGQAVRLTKGLMESAKIYSDAPWELARAFEEMGSAWVHLVDLNGAFAGEPKNLEQIKQIRKHCNLKLELGGGIRDLDTVKRYVDLGIERIILGSIALKKPAFVEEASKVATVAVGIDAIDGFVAVEGWAEKSTMLATDLARRFANVGVEAIICTDVGRDGTLGGVNVPFTLEIARASGVDTIASGGVKDMGDIEALLKSNEVAGVIVGKAFYEGTLDLRKAFEYVRAQNPKVSSK</sequence>
<keyword evidence="13" id="KW-1185">Reference proteome</keyword>
<comment type="subcellular location">
    <subcellularLocation>
        <location evidence="2 9 11">Cytoplasm</location>
    </subcellularLocation>
</comment>
<dbReference type="EC" id="5.3.1.16" evidence="9 11"/>
<name>A0ABS2WU18_9BACT</name>
<comment type="pathway">
    <text evidence="3 9 11">Amino-acid biosynthesis; L-histidine biosynthesis; L-histidine from 5-phospho-alpha-D-ribose 1-diphosphate: step 4/9.</text>
</comment>
<dbReference type="InterPro" id="IPR044524">
    <property type="entry name" value="Isoase_HisA-like"/>
</dbReference>
<evidence type="ECO:0000256" key="7">
    <source>
        <dbReference type="ARBA" id="ARBA00023102"/>
    </source>
</evidence>
<evidence type="ECO:0000256" key="10">
    <source>
        <dbReference type="RuleBase" id="RU003657"/>
    </source>
</evidence>
<gene>
    <name evidence="9 12" type="primary">hisA</name>
    <name evidence="12" type="ORF">JWV37_10215</name>
</gene>
<evidence type="ECO:0000256" key="4">
    <source>
        <dbReference type="ARBA" id="ARBA00009667"/>
    </source>
</evidence>
<accession>A0ABS2WU18</accession>
<dbReference type="EMBL" id="JAFHKK010000026">
    <property type="protein sequence ID" value="MBN2965156.1"/>
    <property type="molecule type" value="Genomic_DNA"/>
</dbReference>
<evidence type="ECO:0000256" key="8">
    <source>
        <dbReference type="ARBA" id="ARBA00023235"/>
    </source>
</evidence>
<organism evidence="12 13">
    <name type="scientific">Sulfurospirillum tamanense</name>
    <dbReference type="NCBI Taxonomy" id="2813362"/>
    <lineage>
        <taxon>Bacteria</taxon>
        <taxon>Pseudomonadati</taxon>
        <taxon>Campylobacterota</taxon>
        <taxon>Epsilonproteobacteria</taxon>
        <taxon>Campylobacterales</taxon>
        <taxon>Sulfurospirillaceae</taxon>
        <taxon>Sulfurospirillum</taxon>
    </lineage>
</organism>
<dbReference type="InterPro" id="IPR023016">
    <property type="entry name" value="HisA/PriA"/>
</dbReference>
<protein>
    <recommendedName>
        <fullName evidence="9 11">1-(5-phosphoribosyl)-5-[(5-phosphoribosylamino)methylideneamino] imidazole-4-carboxamide isomerase</fullName>
        <ecNumber evidence="9 11">5.3.1.16</ecNumber>
    </recommendedName>
    <alternativeName>
        <fullName evidence="9">Phosphoribosylformimino-5-aminoimidazole carboxamide ribotide isomerase</fullName>
    </alternativeName>
</protein>
<keyword evidence="8 9" id="KW-0413">Isomerase</keyword>
<dbReference type="RefSeq" id="WP_205459702.1">
    <property type="nucleotide sequence ID" value="NZ_JAFHKK010000026.1"/>
</dbReference>
<dbReference type="SUPFAM" id="SSF51366">
    <property type="entry name" value="Ribulose-phoshate binding barrel"/>
    <property type="match status" value="1"/>
</dbReference>
<dbReference type="Proteomes" id="UP000703590">
    <property type="component" value="Unassembled WGS sequence"/>
</dbReference>
<reference evidence="12 13" key="3">
    <citation type="submission" date="2021-02" db="EMBL/GenBank/DDBJ databases">
        <authorList>
            <person name="Merkel A.Y."/>
        </authorList>
    </citation>
    <scope>NUCLEOTIDE SEQUENCE [LARGE SCALE GENOMIC DNA]</scope>
    <source>
        <strain evidence="12 13">T05b</strain>
    </source>
</reference>
<feature type="active site" description="Proton donor" evidence="9">
    <location>
        <position position="127"/>
    </location>
</feature>
<comment type="catalytic activity">
    <reaction evidence="1 9 11">
        <text>1-(5-phospho-beta-D-ribosyl)-5-[(5-phospho-beta-D-ribosylamino)methylideneamino]imidazole-4-carboxamide = 5-[(5-phospho-1-deoxy-D-ribulos-1-ylimino)methylamino]-1-(5-phospho-beta-D-ribosyl)imidazole-4-carboxamide</text>
        <dbReference type="Rhea" id="RHEA:15469"/>
        <dbReference type="ChEBI" id="CHEBI:58435"/>
        <dbReference type="ChEBI" id="CHEBI:58525"/>
        <dbReference type="EC" id="5.3.1.16"/>
    </reaction>
</comment>
<dbReference type="GO" id="GO:0003949">
    <property type="term" value="F:1-(5-phosphoribosyl)-5-[(5-phosphoribosylamino)methylideneamino]imidazole-4-carboxamide isomerase activity"/>
    <property type="evidence" value="ECO:0007669"/>
    <property type="project" value="UniProtKB-EC"/>
</dbReference>
<dbReference type="NCBIfam" id="TIGR00007">
    <property type="entry name" value="1-(5-phosphoribosyl)-5-[(5-phosphoribosylamino)methylideneamino]imidazole-4-carboxamide isomerase"/>
    <property type="match status" value="1"/>
</dbReference>
<dbReference type="InterPro" id="IPR013785">
    <property type="entry name" value="Aldolase_TIM"/>
</dbReference>